<accession>A0A067MS96</accession>
<feature type="transmembrane region" description="Helical" evidence="22">
    <location>
        <begin position="71"/>
        <end position="89"/>
    </location>
</feature>
<feature type="transmembrane region" description="Helical" evidence="22">
    <location>
        <begin position="20"/>
        <end position="38"/>
    </location>
</feature>
<evidence type="ECO:0000256" key="22">
    <source>
        <dbReference type="SAM" id="Phobius"/>
    </source>
</evidence>
<dbReference type="EC" id="1.3.1.21" evidence="17"/>
<keyword evidence="12" id="KW-0756">Sterol biosynthesis</keyword>
<protein>
    <recommendedName>
        <fullName evidence="18">7-dehydrocholesterol reductase</fullName>
        <ecNumber evidence="17">1.3.1.21</ecNumber>
    </recommendedName>
    <alternativeName>
        <fullName evidence="19">Sterol Delta(7)-reductase</fullName>
    </alternativeName>
</protein>
<dbReference type="HOGENOM" id="CLU_015631_0_0_1"/>
<keyword evidence="6 22" id="KW-0812">Transmembrane</keyword>
<comment type="similarity">
    <text evidence="3">Belongs to the ERG4/ERG24 family.</text>
</comment>
<feature type="transmembrane region" description="Helical" evidence="22">
    <location>
        <begin position="225"/>
        <end position="244"/>
    </location>
</feature>
<keyword evidence="15" id="KW-1207">Sterol metabolism</keyword>
<evidence type="ECO:0000256" key="9">
    <source>
        <dbReference type="ARBA" id="ARBA00022955"/>
    </source>
</evidence>
<dbReference type="STRING" id="930990.A0A067MS96"/>
<comment type="subcellular location">
    <subcellularLocation>
        <location evidence="1">Membrane</location>
        <topology evidence="1">Multi-pass membrane protein</topology>
    </subcellularLocation>
</comment>
<proteinExistence type="inferred from homology"/>
<dbReference type="GO" id="GO:0016132">
    <property type="term" value="P:brassinosteroid biosynthetic process"/>
    <property type="evidence" value="ECO:0007669"/>
    <property type="project" value="TreeGrafter"/>
</dbReference>
<dbReference type="OrthoDB" id="5326588at2759"/>
<evidence type="ECO:0000256" key="19">
    <source>
        <dbReference type="ARBA" id="ARBA00042688"/>
    </source>
</evidence>
<dbReference type="InParanoid" id="A0A067MS96"/>
<keyword evidence="10 22" id="KW-1133">Transmembrane helix</keyword>
<dbReference type="InterPro" id="IPR001171">
    <property type="entry name" value="ERG24_DHCR-like"/>
</dbReference>
<evidence type="ECO:0000256" key="2">
    <source>
        <dbReference type="ARBA" id="ARBA00004770"/>
    </source>
</evidence>
<organism evidence="23 24">
    <name type="scientific">Botryobasidium botryosum (strain FD-172 SS1)</name>
    <dbReference type="NCBI Taxonomy" id="930990"/>
    <lineage>
        <taxon>Eukaryota</taxon>
        <taxon>Fungi</taxon>
        <taxon>Dikarya</taxon>
        <taxon>Basidiomycota</taxon>
        <taxon>Agaricomycotina</taxon>
        <taxon>Agaricomycetes</taxon>
        <taxon>Cantharellales</taxon>
        <taxon>Botryobasidiaceae</taxon>
        <taxon>Botryobasidium</taxon>
    </lineage>
</organism>
<evidence type="ECO:0000256" key="18">
    <source>
        <dbReference type="ARBA" id="ARBA00039984"/>
    </source>
</evidence>
<evidence type="ECO:0000256" key="8">
    <source>
        <dbReference type="ARBA" id="ARBA00022857"/>
    </source>
</evidence>
<evidence type="ECO:0000256" key="14">
    <source>
        <dbReference type="ARBA" id="ARBA00023136"/>
    </source>
</evidence>
<dbReference type="GO" id="GO:0005789">
    <property type="term" value="C:endoplasmic reticulum membrane"/>
    <property type="evidence" value="ECO:0007669"/>
    <property type="project" value="TreeGrafter"/>
</dbReference>
<evidence type="ECO:0000313" key="23">
    <source>
        <dbReference type="EMBL" id="KDQ17585.1"/>
    </source>
</evidence>
<feature type="transmembrane region" description="Helical" evidence="22">
    <location>
        <begin position="294"/>
        <end position="313"/>
    </location>
</feature>
<dbReference type="PANTHER" id="PTHR21257">
    <property type="entry name" value="DELTA(14)-STEROL REDUCTASE"/>
    <property type="match status" value="1"/>
</dbReference>
<keyword evidence="9" id="KW-0752">Steroid biosynthesis</keyword>
<evidence type="ECO:0000256" key="11">
    <source>
        <dbReference type="ARBA" id="ARBA00023002"/>
    </source>
</evidence>
<gene>
    <name evidence="23" type="ORF">BOTBODRAFT_64052</name>
</gene>
<dbReference type="AlphaFoldDB" id="A0A067MS96"/>
<comment type="catalytic activity">
    <reaction evidence="20">
        <text>cholesterol + NADP(+) = 7-dehydrocholesterol + NADPH + H(+)</text>
        <dbReference type="Rhea" id="RHEA:23984"/>
        <dbReference type="ChEBI" id="CHEBI:15378"/>
        <dbReference type="ChEBI" id="CHEBI:16113"/>
        <dbReference type="ChEBI" id="CHEBI:17759"/>
        <dbReference type="ChEBI" id="CHEBI:57783"/>
        <dbReference type="ChEBI" id="CHEBI:58349"/>
        <dbReference type="EC" id="1.3.1.21"/>
    </reaction>
    <physiologicalReaction direction="right-to-left" evidence="20">
        <dbReference type="Rhea" id="RHEA:23986"/>
    </physiologicalReaction>
</comment>
<feature type="transmembrane region" description="Helical" evidence="22">
    <location>
        <begin position="264"/>
        <end position="282"/>
    </location>
</feature>
<dbReference type="Gene3D" id="1.20.120.1630">
    <property type="match status" value="1"/>
</dbReference>
<sequence>MGPKHESWGHSTKVSNLDAFLMFFSLATSPISVIYTQVVCTHYQCSLSAPFFDKQFSLGAVLPQPSLKGGLIYAGWVLFQAALFTFLPGKIGYGQRTPAGHLLPYKLNGLSAWLITHVAFITGSLCFKLFPASIIADLWGPLLVAANVYGYIFSAFLYVKGHYFSSHPDDNTFSGSFFTDLFMGIELNPRFGELFDFKQFQNGRPGIIAWSLVDFSFAAAQYNKIGYVTNSMVLLCFFHCLYVIDFFYNEDCYPLTFDIAHDHFGFYLAWGGAVWLPWMYTLQAHYLLRNPVDLSTTAFTALLALGLIGYVIFRIANDQKRLARGSDGKCTIWGKPAKFIRAKYTTADGATHQSLLLISGFWGISHQFNYFGDLLISSADCLLCGFGHPLPYFYIVWMLGLLVHRVHRSETRCQAKYGRYWDEYNKVVPWKLCPYIY</sequence>
<keyword evidence="7" id="KW-0152">Cholesterol biosynthesis</keyword>
<evidence type="ECO:0000256" key="15">
    <source>
        <dbReference type="ARBA" id="ARBA00023166"/>
    </source>
</evidence>
<dbReference type="Pfam" id="PF01222">
    <property type="entry name" value="ERG4_ERG24"/>
    <property type="match status" value="1"/>
</dbReference>
<dbReference type="GO" id="GO:0006695">
    <property type="term" value="P:cholesterol biosynthetic process"/>
    <property type="evidence" value="ECO:0007669"/>
    <property type="project" value="UniProtKB-KW"/>
</dbReference>
<dbReference type="GO" id="GO:0047598">
    <property type="term" value="F:7-dehydrocholesterol reductase activity"/>
    <property type="evidence" value="ECO:0007669"/>
    <property type="project" value="UniProtKB-EC"/>
</dbReference>
<reference evidence="24" key="1">
    <citation type="journal article" date="2014" name="Proc. Natl. Acad. Sci. U.S.A.">
        <title>Extensive sampling of basidiomycete genomes demonstrates inadequacy of the white-rot/brown-rot paradigm for wood decay fungi.</title>
        <authorList>
            <person name="Riley R."/>
            <person name="Salamov A.A."/>
            <person name="Brown D.W."/>
            <person name="Nagy L.G."/>
            <person name="Floudas D."/>
            <person name="Held B.W."/>
            <person name="Levasseur A."/>
            <person name="Lombard V."/>
            <person name="Morin E."/>
            <person name="Otillar R."/>
            <person name="Lindquist E.A."/>
            <person name="Sun H."/>
            <person name="LaButti K.M."/>
            <person name="Schmutz J."/>
            <person name="Jabbour D."/>
            <person name="Luo H."/>
            <person name="Baker S.E."/>
            <person name="Pisabarro A.G."/>
            <person name="Walton J.D."/>
            <person name="Blanchette R.A."/>
            <person name="Henrissat B."/>
            <person name="Martin F."/>
            <person name="Cullen D."/>
            <person name="Hibbett D.S."/>
            <person name="Grigoriev I.V."/>
        </authorList>
    </citation>
    <scope>NUCLEOTIDE SEQUENCE [LARGE SCALE GENOMIC DNA]</scope>
    <source>
        <strain evidence="24">FD-172 SS1</strain>
    </source>
</reference>
<evidence type="ECO:0000256" key="10">
    <source>
        <dbReference type="ARBA" id="ARBA00022989"/>
    </source>
</evidence>
<evidence type="ECO:0000256" key="20">
    <source>
        <dbReference type="ARBA" id="ARBA00047795"/>
    </source>
</evidence>
<evidence type="ECO:0000256" key="12">
    <source>
        <dbReference type="ARBA" id="ARBA00023011"/>
    </source>
</evidence>
<dbReference type="FunFam" id="1.20.120.1630:FF:000004">
    <property type="entry name" value="7-dehydrocholesterol reductase"/>
    <property type="match status" value="1"/>
</dbReference>
<keyword evidence="11" id="KW-0560">Oxidoreductase</keyword>
<comment type="catalytic activity">
    <reaction evidence="21">
        <text>7-dehydrodesmosterol + NADPH + H(+) = desmosterol + NADP(+)</text>
        <dbReference type="Rhea" id="RHEA:46740"/>
        <dbReference type="ChEBI" id="CHEBI:15378"/>
        <dbReference type="ChEBI" id="CHEBI:17737"/>
        <dbReference type="ChEBI" id="CHEBI:27910"/>
        <dbReference type="ChEBI" id="CHEBI:57783"/>
        <dbReference type="ChEBI" id="CHEBI:58349"/>
    </reaction>
    <physiologicalReaction direction="left-to-right" evidence="21">
        <dbReference type="Rhea" id="RHEA:46741"/>
    </physiologicalReaction>
</comment>
<keyword evidence="14 22" id="KW-0472">Membrane</keyword>
<evidence type="ECO:0000256" key="3">
    <source>
        <dbReference type="ARBA" id="ARBA00005402"/>
    </source>
</evidence>
<dbReference type="Proteomes" id="UP000027195">
    <property type="component" value="Unassembled WGS sequence"/>
</dbReference>
<keyword evidence="5" id="KW-0153">Cholesterol metabolism</keyword>
<keyword evidence="4" id="KW-0444">Lipid biosynthesis</keyword>
<evidence type="ECO:0000256" key="6">
    <source>
        <dbReference type="ARBA" id="ARBA00022692"/>
    </source>
</evidence>
<evidence type="ECO:0000256" key="16">
    <source>
        <dbReference type="ARBA" id="ARBA00023221"/>
    </source>
</evidence>
<evidence type="ECO:0000256" key="17">
    <source>
        <dbReference type="ARBA" id="ARBA00038851"/>
    </source>
</evidence>
<feature type="transmembrane region" description="Helical" evidence="22">
    <location>
        <begin position="138"/>
        <end position="159"/>
    </location>
</feature>
<keyword evidence="24" id="KW-1185">Reference proteome</keyword>
<name>A0A067MS96_BOTB1</name>
<evidence type="ECO:0000256" key="4">
    <source>
        <dbReference type="ARBA" id="ARBA00022516"/>
    </source>
</evidence>
<keyword evidence="8" id="KW-0521">NADP</keyword>
<evidence type="ECO:0000256" key="13">
    <source>
        <dbReference type="ARBA" id="ARBA00023098"/>
    </source>
</evidence>
<keyword evidence="16" id="KW-0753">Steroid metabolism</keyword>
<feature type="transmembrane region" description="Helical" evidence="22">
    <location>
        <begin position="110"/>
        <end position="132"/>
    </location>
</feature>
<keyword evidence="13" id="KW-0443">Lipid metabolism</keyword>
<evidence type="ECO:0000313" key="24">
    <source>
        <dbReference type="Proteomes" id="UP000027195"/>
    </source>
</evidence>
<evidence type="ECO:0000256" key="21">
    <source>
        <dbReference type="ARBA" id="ARBA00047826"/>
    </source>
</evidence>
<dbReference type="PANTHER" id="PTHR21257:SF38">
    <property type="entry name" value="7-DEHYDROCHOLESTEROL REDUCTASE"/>
    <property type="match status" value="1"/>
</dbReference>
<evidence type="ECO:0000256" key="5">
    <source>
        <dbReference type="ARBA" id="ARBA00022548"/>
    </source>
</evidence>
<comment type="pathway">
    <text evidence="2">Steroid biosynthesis; cholesterol biosynthesis.</text>
</comment>
<evidence type="ECO:0000256" key="7">
    <source>
        <dbReference type="ARBA" id="ARBA00022778"/>
    </source>
</evidence>
<dbReference type="EMBL" id="KL198023">
    <property type="protein sequence ID" value="KDQ17585.1"/>
    <property type="molecule type" value="Genomic_DNA"/>
</dbReference>
<evidence type="ECO:0000256" key="1">
    <source>
        <dbReference type="ARBA" id="ARBA00004141"/>
    </source>
</evidence>